<dbReference type="AlphaFoldDB" id="X8E1L6"/>
<dbReference type="EMBL" id="JAOJ01000001">
    <property type="protein sequence ID" value="EUA73793.1"/>
    <property type="molecule type" value="Genomic_DNA"/>
</dbReference>
<evidence type="ECO:0000313" key="2">
    <source>
        <dbReference type="Proteomes" id="UP000023351"/>
    </source>
</evidence>
<sequence>MSIVPKSPDVNAFGALFSSIVLAQGFGTRDRLRCDNGLL</sequence>
<protein>
    <submittedName>
        <fullName evidence="1">Uncharacterized protein</fullName>
    </submittedName>
</protein>
<comment type="caution">
    <text evidence="1">The sequence shown here is derived from an EMBL/GenBank/DDBJ whole genome shotgun (WGS) entry which is preliminary data.</text>
</comment>
<gene>
    <name evidence="1" type="ORF">I540_0612</name>
</gene>
<dbReference type="Proteomes" id="UP000023351">
    <property type="component" value="Unassembled WGS sequence"/>
</dbReference>
<accession>X8E1L6</accession>
<organism evidence="1 2">
    <name type="scientific">Mycobacteroides abscessus subsp. bolletii 1513</name>
    <dbReference type="NCBI Taxonomy" id="1299321"/>
    <lineage>
        <taxon>Bacteria</taxon>
        <taxon>Bacillati</taxon>
        <taxon>Actinomycetota</taxon>
        <taxon>Actinomycetes</taxon>
        <taxon>Mycobacteriales</taxon>
        <taxon>Mycobacteriaceae</taxon>
        <taxon>Mycobacteroides</taxon>
        <taxon>Mycobacteroides abscessus</taxon>
    </lineage>
</organism>
<evidence type="ECO:0000313" key="1">
    <source>
        <dbReference type="EMBL" id="EUA73793.1"/>
    </source>
</evidence>
<reference evidence="1 2" key="1">
    <citation type="submission" date="2013-12" db="EMBL/GenBank/DDBJ databases">
        <authorList>
            <person name="Zelazny A."/>
            <person name="Olivier K."/>
            <person name="Holland S."/>
            <person name="Lenaerts A."/>
            <person name="Ordway D."/>
            <person name="DeGroote M.A."/>
            <person name="Parker T."/>
            <person name="Sizemore C."/>
            <person name="Tallon L.J."/>
            <person name="Sadzewicz L.K."/>
            <person name="Sengamalay N."/>
            <person name="Fraser C.M."/>
            <person name="Hine E."/>
            <person name="Shefchek K.A."/>
            <person name="Das S.P."/>
            <person name="Tettelin H."/>
        </authorList>
    </citation>
    <scope>NUCLEOTIDE SEQUENCE [LARGE SCALE GENOMIC DNA]</scope>
    <source>
        <strain evidence="1 2">1513</strain>
    </source>
</reference>
<name>X8E1L6_9MYCO</name>
<proteinExistence type="predicted"/>
<dbReference type="PATRIC" id="fig|1299321.3.peg.585"/>